<dbReference type="Proteomes" id="UP000199144">
    <property type="component" value="Unassembled WGS sequence"/>
</dbReference>
<dbReference type="Gene3D" id="3.10.450.50">
    <property type="match status" value="1"/>
</dbReference>
<dbReference type="RefSeq" id="WP_093090145.1">
    <property type="nucleotide sequence ID" value="NZ_FOTQ01000001.1"/>
</dbReference>
<evidence type="ECO:0000313" key="2">
    <source>
        <dbReference type="Proteomes" id="UP000199144"/>
    </source>
</evidence>
<gene>
    <name evidence="1" type="ORF">SAMN04488042_101263</name>
</gene>
<sequence length="118" mass="12991">MSDAIHRFFQAWGDSDPDTRAATLRETLCEDITYLDPRTPEALTSVAALIDYVAMYSAQAPGATARVAHHSTTGAHHRATVEFAMPNGMTQHGQYFIDLDNQSRLKRLIGFVGLGEPE</sequence>
<organism evidence="1 2">
    <name type="scientific">Shimia aestuarii</name>
    <dbReference type="NCBI Taxonomy" id="254406"/>
    <lineage>
        <taxon>Bacteria</taxon>
        <taxon>Pseudomonadati</taxon>
        <taxon>Pseudomonadota</taxon>
        <taxon>Alphaproteobacteria</taxon>
        <taxon>Rhodobacterales</taxon>
        <taxon>Roseobacteraceae</taxon>
    </lineage>
</organism>
<reference evidence="1 2" key="1">
    <citation type="submission" date="2016-10" db="EMBL/GenBank/DDBJ databases">
        <authorList>
            <person name="de Groot N.N."/>
        </authorList>
    </citation>
    <scope>NUCLEOTIDE SEQUENCE [LARGE SCALE GENOMIC DNA]</scope>
    <source>
        <strain evidence="1 2">DSM 15283</strain>
    </source>
</reference>
<evidence type="ECO:0008006" key="3">
    <source>
        <dbReference type="Google" id="ProtNLM"/>
    </source>
</evidence>
<dbReference type="STRING" id="254406.SAMN04488042_101263"/>
<dbReference type="AlphaFoldDB" id="A0A1I4HTL8"/>
<name>A0A1I4HTL8_9RHOB</name>
<protein>
    <recommendedName>
        <fullName evidence="3">SnoaL-like domain-containing protein</fullName>
    </recommendedName>
</protein>
<dbReference type="InterPro" id="IPR032710">
    <property type="entry name" value="NTF2-like_dom_sf"/>
</dbReference>
<dbReference type="OrthoDB" id="7658823at2"/>
<evidence type="ECO:0000313" key="1">
    <source>
        <dbReference type="EMBL" id="SFL45515.1"/>
    </source>
</evidence>
<accession>A0A1I4HTL8</accession>
<proteinExistence type="predicted"/>
<dbReference type="EMBL" id="FOTQ01000001">
    <property type="protein sequence ID" value="SFL45515.1"/>
    <property type="molecule type" value="Genomic_DNA"/>
</dbReference>
<keyword evidence="2" id="KW-1185">Reference proteome</keyword>
<dbReference type="SUPFAM" id="SSF54427">
    <property type="entry name" value="NTF2-like"/>
    <property type="match status" value="1"/>
</dbReference>